<dbReference type="EMBL" id="JOSS01000063">
    <property type="protein sequence ID" value="KEO27583.1"/>
    <property type="molecule type" value="Genomic_DNA"/>
</dbReference>
<dbReference type="Proteomes" id="UP000028038">
    <property type="component" value="Unassembled WGS sequence"/>
</dbReference>
<evidence type="ECO:0000313" key="1">
    <source>
        <dbReference type="EMBL" id="KEO27583.1"/>
    </source>
</evidence>
<evidence type="ECO:0000313" key="2">
    <source>
        <dbReference type="Proteomes" id="UP000028038"/>
    </source>
</evidence>
<sequence>MWRMFHFRTIAGRCFYYFLSTLSLLRREIGRKSWHYFCL</sequence>
<organism evidence="1 2">
    <name type="scientific">Escherichia coli 2-460-02_S1_C1</name>
    <dbReference type="NCBI Taxonomy" id="1444044"/>
    <lineage>
        <taxon>Bacteria</taxon>
        <taxon>Pseudomonadati</taxon>
        <taxon>Pseudomonadota</taxon>
        <taxon>Gammaproteobacteria</taxon>
        <taxon>Enterobacterales</taxon>
        <taxon>Enterobacteriaceae</taxon>
        <taxon>Escherichia</taxon>
    </lineage>
</organism>
<name>A0A836N8W2_ECOLX</name>
<accession>A0A836N8W2</accession>
<comment type="caution">
    <text evidence="1">The sequence shown here is derived from an EMBL/GenBank/DDBJ whole genome shotgun (WGS) entry which is preliminary data.</text>
</comment>
<reference evidence="1 2" key="1">
    <citation type="submission" date="2014-06" db="EMBL/GenBank/DDBJ databases">
        <title>Genetic Variability of E. coli after antibiotic treatment.</title>
        <authorList>
            <person name="Silbergeld E."/>
            <person name="Coles C."/>
            <person name="Seidman J.C."/>
            <person name="You Y."/>
            <person name="George J."/>
            <person name="Nadendla S."/>
            <person name="Daugherty S.C."/>
            <person name="Nagaraj S."/>
            <person name="Ott S."/>
            <person name="Klega K."/>
            <person name="Rasko D."/>
        </authorList>
    </citation>
    <scope>NUCLEOTIDE SEQUENCE [LARGE SCALE GENOMIC DNA]</scope>
    <source>
        <strain evidence="1 2">2-460-02_S1_C1</strain>
    </source>
</reference>
<proteinExistence type="predicted"/>
<protein>
    <submittedName>
        <fullName evidence="1">Putative iS1 encoded protein</fullName>
    </submittedName>
</protein>
<gene>
    <name evidence="1" type="ORF">AB05_3888</name>
</gene>
<dbReference type="AlphaFoldDB" id="A0A836N8W2"/>